<dbReference type="InterPro" id="IPR052718">
    <property type="entry name" value="NmrA-type_oxidoreductase"/>
</dbReference>
<evidence type="ECO:0000259" key="1">
    <source>
        <dbReference type="Pfam" id="PF13460"/>
    </source>
</evidence>
<dbReference type="PANTHER" id="PTHR47129:SF1">
    <property type="entry name" value="NMRA-LIKE DOMAIN-CONTAINING PROTEIN"/>
    <property type="match status" value="1"/>
</dbReference>
<dbReference type="Pfam" id="PF13460">
    <property type="entry name" value="NAD_binding_10"/>
    <property type="match status" value="1"/>
</dbReference>
<dbReference type="RefSeq" id="WP_143595805.1">
    <property type="nucleotide sequence ID" value="NZ_CYSE01000002.1"/>
</dbReference>
<sequence length="287" mass="29240">MSAKYLVTGASGQLGALAIDALLARVPASEVAGLVRRPEAAAPLEAKGVDVRVASYTDPEALKAAFAGIERLLLVSSSEVGQRAAQHQNVIDAAGAAGVGFVAYTSILNAKGSPLTILPGEHVATEDALAASGLDYALLRNGWYTENYTMGAKDAVKGGGLIGTIGEGRVSSAARADYAEAAAIVLTGDLPTSGTVYELAGDDSYSLPEFAAALSELSGKTLGFTDMTPEAYKDALTGFGLPEAVAAMLADSEAGAAKGGLYSDDKTLSDLLGRPTTPWRETLKAAL</sequence>
<evidence type="ECO:0000313" key="3">
    <source>
        <dbReference type="Proteomes" id="UP000054935"/>
    </source>
</evidence>
<dbReference type="GO" id="GO:0003955">
    <property type="term" value="F:NAD(P)H dehydrogenase (quinone) activity"/>
    <property type="evidence" value="ECO:0007669"/>
    <property type="project" value="UniProtKB-EC"/>
</dbReference>
<dbReference type="SUPFAM" id="SSF51735">
    <property type="entry name" value="NAD(P)-binding Rossmann-fold domains"/>
    <property type="match status" value="1"/>
</dbReference>
<dbReference type="AlphaFoldDB" id="A0A0P1GNV5"/>
<dbReference type="InterPro" id="IPR016040">
    <property type="entry name" value="NAD(P)-bd_dom"/>
</dbReference>
<dbReference type="Gene3D" id="3.90.25.10">
    <property type="entry name" value="UDP-galactose 4-epimerase, domain 1"/>
    <property type="match status" value="1"/>
</dbReference>
<dbReference type="Proteomes" id="UP000054935">
    <property type="component" value="Unassembled WGS sequence"/>
</dbReference>
<gene>
    <name evidence="2" type="primary">qorB</name>
    <name evidence="2" type="ORF">TRN7648_01445</name>
</gene>
<keyword evidence="3" id="KW-1185">Reference proteome</keyword>
<keyword evidence="2" id="KW-0560">Oxidoreductase</keyword>
<dbReference type="InterPro" id="IPR036291">
    <property type="entry name" value="NAD(P)-bd_dom_sf"/>
</dbReference>
<dbReference type="EC" id="1.6.5.2" evidence="2"/>
<dbReference type="Gene3D" id="3.40.50.720">
    <property type="entry name" value="NAD(P)-binding Rossmann-like Domain"/>
    <property type="match status" value="1"/>
</dbReference>
<dbReference type="PANTHER" id="PTHR47129">
    <property type="entry name" value="QUINONE OXIDOREDUCTASE 2"/>
    <property type="match status" value="1"/>
</dbReference>
<proteinExistence type="predicted"/>
<evidence type="ECO:0000313" key="2">
    <source>
        <dbReference type="EMBL" id="CUH77380.1"/>
    </source>
</evidence>
<dbReference type="EMBL" id="CYSE01000002">
    <property type="protein sequence ID" value="CUH77380.1"/>
    <property type="molecule type" value="Genomic_DNA"/>
</dbReference>
<reference evidence="2 3" key="1">
    <citation type="submission" date="2015-09" db="EMBL/GenBank/DDBJ databases">
        <authorList>
            <consortium name="Swine Surveillance"/>
        </authorList>
    </citation>
    <scope>NUCLEOTIDE SEQUENCE [LARGE SCALE GENOMIC DNA]</scope>
    <source>
        <strain evidence="2 3">CECT 7648</strain>
    </source>
</reference>
<name>A0A0P1GNV5_9RHOB</name>
<protein>
    <submittedName>
        <fullName evidence="2">Quinone oxidoreductase 2</fullName>
        <ecNumber evidence="2">1.6.5.2</ecNumber>
    </submittedName>
</protein>
<organism evidence="2 3">
    <name type="scientific">Tropicibacter naphthalenivorans</name>
    <dbReference type="NCBI Taxonomy" id="441103"/>
    <lineage>
        <taxon>Bacteria</taxon>
        <taxon>Pseudomonadati</taxon>
        <taxon>Pseudomonadota</taxon>
        <taxon>Alphaproteobacteria</taxon>
        <taxon>Rhodobacterales</taxon>
        <taxon>Roseobacteraceae</taxon>
        <taxon>Tropicibacter</taxon>
    </lineage>
</organism>
<feature type="domain" description="NAD(P)-binding" evidence="1">
    <location>
        <begin position="9"/>
        <end position="183"/>
    </location>
</feature>
<accession>A0A0P1GNV5</accession>
<dbReference type="OrthoDB" id="7771794at2"/>
<dbReference type="STRING" id="441103.TRN7648_01445"/>